<protein>
    <submittedName>
        <fullName evidence="2">Uncharacterized protein</fullName>
    </submittedName>
</protein>
<sequence length="315" mass="37533">MKNKFKKFLLKYKSFTILDWATFTIGIMLILLYLSIILWNWWDKSYLTWKTYYDNPEIIAKINEIASAYEDDEQRNIVYKALLPNATLLLWGETTYWFTFMSNIYMSITIVLFPFFKQSKKAQNFYFAGIVYIIIVVLVFWFGWISDPNIGGTFTQNDFYRTIIWHGIAPFLGILTIFWERKRIKISTGRIWSFSIFPSCYLIFILFIYFFGYKFKNLNAVEFFPSYTNSSNNPIPIQFNREIDRGITIYSAISFWEPLGYKGDNTYLKSVLIVFIILSAFFAAPIIGFLLRKILRILQPGQRKLQKIYFIKRRK</sequence>
<feature type="transmembrane region" description="Helical" evidence="1">
    <location>
        <begin position="191"/>
        <end position="211"/>
    </location>
</feature>
<dbReference type="NCBIfam" id="NF046009">
    <property type="entry name" value="MAGa3780_fam"/>
    <property type="match status" value="1"/>
</dbReference>
<feature type="transmembrane region" description="Helical" evidence="1">
    <location>
        <begin position="96"/>
        <end position="116"/>
    </location>
</feature>
<keyword evidence="1" id="KW-0812">Transmembrane</keyword>
<dbReference type="KEGG" id="mfel:JPM2_3250"/>
<dbReference type="Proteomes" id="UP000464317">
    <property type="component" value="Chromosome"/>
</dbReference>
<proteinExistence type="predicted"/>
<dbReference type="AlphaFoldDB" id="A0A809RTI5"/>
<feature type="transmembrane region" description="Helical" evidence="1">
    <location>
        <begin position="163"/>
        <end position="179"/>
    </location>
</feature>
<dbReference type="RefSeq" id="WP_161553107.1">
    <property type="nucleotide sequence ID" value="NZ_AP022325.1"/>
</dbReference>
<feature type="transmembrane region" description="Helical" evidence="1">
    <location>
        <begin position="125"/>
        <end position="143"/>
    </location>
</feature>
<evidence type="ECO:0000313" key="3">
    <source>
        <dbReference type="Proteomes" id="UP000464317"/>
    </source>
</evidence>
<keyword evidence="1" id="KW-1133">Transmembrane helix</keyword>
<accession>A0A809RTI5</accession>
<evidence type="ECO:0000313" key="2">
    <source>
        <dbReference type="EMBL" id="BBU47632.1"/>
    </source>
</evidence>
<dbReference type="GeneID" id="89496502"/>
<keyword evidence="1" id="KW-0472">Membrane</keyword>
<dbReference type="EMBL" id="AP022325">
    <property type="protein sequence ID" value="BBU47632.1"/>
    <property type="molecule type" value="Genomic_DNA"/>
</dbReference>
<keyword evidence="3" id="KW-1185">Reference proteome</keyword>
<feature type="transmembrane region" description="Helical" evidence="1">
    <location>
        <begin position="271"/>
        <end position="291"/>
    </location>
</feature>
<reference evidence="2 3" key="1">
    <citation type="submission" date="2020-01" db="EMBL/GenBank/DDBJ databases">
        <title>Complete genome sequence of Mycoplasma felis strain Myco-2.</title>
        <authorList>
            <person name="Kinoshita Y."/>
            <person name="Niwa H."/>
            <person name="Uchida-Fujii E."/>
            <person name="Nukada T."/>
        </authorList>
    </citation>
    <scope>NUCLEOTIDE SEQUENCE [LARGE SCALE GENOMIC DNA]</scope>
    <source>
        <strain evidence="2 3">Myco-2</strain>
    </source>
</reference>
<name>A0A809RTI5_9BACT</name>
<feature type="transmembrane region" description="Helical" evidence="1">
    <location>
        <begin position="20"/>
        <end position="42"/>
    </location>
</feature>
<gene>
    <name evidence="2" type="ORF">JPM2_3250</name>
</gene>
<evidence type="ECO:0000256" key="1">
    <source>
        <dbReference type="SAM" id="Phobius"/>
    </source>
</evidence>
<organism evidence="2 3">
    <name type="scientific">Mycoplasmopsis felis</name>
    <dbReference type="NCBI Taxonomy" id="33923"/>
    <lineage>
        <taxon>Bacteria</taxon>
        <taxon>Bacillati</taxon>
        <taxon>Mycoplasmatota</taxon>
        <taxon>Mycoplasmoidales</taxon>
        <taxon>Metamycoplasmataceae</taxon>
        <taxon>Mycoplasmopsis</taxon>
    </lineage>
</organism>